<proteinExistence type="predicted"/>
<evidence type="ECO:0000256" key="4">
    <source>
        <dbReference type="ARBA" id="ARBA00023136"/>
    </source>
</evidence>
<evidence type="ECO:0000256" key="2">
    <source>
        <dbReference type="ARBA" id="ARBA00022692"/>
    </source>
</evidence>
<keyword evidence="10" id="KW-1185">Reference proteome</keyword>
<name>A0A9P4GL37_9PLEO</name>
<dbReference type="OrthoDB" id="2537459at2759"/>
<dbReference type="SMART" id="SM00321">
    <property type="entry name" value="WSC"/>
    <property type="match status" value="1"/>
</dbReference>
<accession>A0A9P4GL37</accession>
<gene>
    <name evidence="9" type="ORF">K460DRAFT_58343</name>
</gene>
<feature type="compositionally biased region" description="Polar residues" evidence="5">
    <location>
        <begin position="168"/>
        <end position="182"/>
    </location>
</feature>
<dbReference type="GO" id="GO:0071944">
    <property type="term" value="C:cell periphery"/>
    <property type="evidence" value="ECO:0007669"/>
    <property type="project" value="UniProtKB-ARBA"/>
</dbReference>
<dbReference type="InterPro" id="IPR051694">
    <property type="entry name" value="Immunoregulatory_rcpt-like"/>
</dbReference>
<keyword evidence="4 6" id="KW-0472">Membrane</keyword>
<sequence>MERRPRPTVPGLVAILALFLFSMSATADFTTSYCSNQNTGSTDTFNWTWQSNGKCTDHCNEQGTFAFAVIKYTDCWCTNYIPAQQQDTSGCMVDCPGFPDEKCGDKDKDLFIYIKLKGSPSGTQGASQATSAAASSAAPPPPPSSTEKPTSAAKTPTPAPPSKVVPSIATSRPESVIRTASSVAPTSTVYPSLASTSSTPTPQTSTTLKAVPTTAVAEPMTSYWVVTESGAIVTRTVVVSPSSVPARTADNGGGTNVGAIVGGVVGGIVGLLALVGIVIFALWRRRKQQREHHQGETGGSSGITRNTSTMSKAGLLGNTAEKDIQYPPQIMTNFSTHGSRHDGDSISPTTGSERRYSQPLMIDSRLDPRAVLTFHGANISRESLASIDDSRDYGRQLNVRNPDPDHRD</sequence>
<keyword evidence="2 6" id="KW-0812">Transmembrane</keyword>
<organism evidence="9 10">
    <name type="scientific">Cucurbitaria berberidis CBS 394.84</name>
    <dbReference type="NCBI Taxonomy" id="1168544"/>
    <lineage>
        <taxon>Eukaryota</taxon>
        <taxon>Fungi</taxon>
        <taxon>Dikarya</taxon>
        <taxon>Ascomycota</taxon>
        <taxon>Pezizomycotina</taxon>
        <taxon>Dothideomycetes</taxon>
        <taxon>Pleosporomycetidae</taxon>
        <taxon>Pleosporales</taxon>
        <taxon>Pleosporineae</taxon>
        <taxon>Cucurbitariaceae</taxon>
        <taxon>Cucurbitaria</taxon>
    </lineage>
</organism>
<feature type="region of interest" description="Disordered" evidence="5">
    <location>
        <begin position="290"/>
        <end position="309"/>
    </location>
</feature>
<evidence type="ECO:0000256" key="3">
    <source>
        <dbReference type="ARBA" id="ARBA00022989"/>
    </source>
</evidence>
<feature type="transmembrane region" description="Helical" evidence="6">
    <location>
        <begin position="257"/>
        <end position="283"/>
    </location>
</feature>
<dbReference type="Gene3D" id="1.20.5.510">
    <property type="entry name" value="Single helix bin"/>
    <property type="match status" value="1"/>
</dbReference>
<keyword evidence="3 6" id="KW-1133">Transmembrane helix</keyword>
<dbReference type="EMBL" id="ML976615">
    <property type="protein sequence ID" value="KAF1847439.1"/>
    <property type="molecule type" value="Genomic_DNA"/>
</dbReference>
<dbReference type="Pfam" id="PF01822">
    <property type="entry name" value="WSC"/>
    <property type="match status" value="1"/>
</dbReference>
<dbReference type="AlphaFoldDB" id="A0A9P4GL37"/>
<reference evidence="9" key="1">
    <citation type="submission" date="2020-01" db="EMBL/GenBank/DDBJ databases">
        <authorList>
            <consortium name="DOE Joint Genome Institute"/>
            <person name="Haridas S."/>
            <person name="Albert R."/>
            <person name="Binder M."/>
            <person name="Bloem J."/>
            <person name="Labutti K."/>
            <person name="Salamov A."/>
            <person name="Andreopoulos B."/>
            <person name="Baker S.E."/>
            <person name="Barry K."/>
            <person name="Bills G."/>
            <person name="Bluhm B.H."/>
            <person name="Cannon C."/>
            <person name="Castanera R."/>
            <person name="Culley D.E."/>
            <person name="Daum C."/>
            <person name="Ezra D."/>
            <person name="Gonzalez J.B."/>
            <person name="Henrissat B."/>
            <person name="Kuo A."/>
            <person name="Liang C."/>
            <person name="Lipzen A."/>
            <person name="Lutzoni F."/>
            <person name="Magnuson J."/>
            <person name="Mondo S."/>
            <person name="Nolan M."/>
            <person name="Ohm R."/>
            <person name="Pangilinan J."/>
            <person name="Park H.-J."/>
            <person name="Ramirez L."/>
            <person name="Alfaro M."/>
            <person name="Sun H."/>
            <person name="Tritt A."/>
            <person name="Yoshinaga Y."/>
            <person name="Zwiers L.-H."/>
            <person name="Turgeon B.G."/>
            <person name="Goodwin S.B."/>
            <person name="Spatafora J.W."/>
            <person name="Crous P.W."/>
            <person name="Grigoriev I.V."/>
        </authorList>
    </citation>
    <scope>NUCLEOTIDE SEQUENCE</scope>
    <source>
        <strain evidence="9">CBS 394.84</strain>
    </source>
</reference>
<evidence type="ECO:0000256" key="6">
    <source>
        <dbReference type="SAM" id="Phobius"/>
    </source>
</evidence>
<dbReference type="RefSeq" id="XP_040790002.1">
    <property type="nucleotide sequence ID" value="XM_040938544.1"/>
</dbReference>
<dbReference type="PANTHER" id="PTHR15549:SF30">
    <property type="entry name" value="MID2 DOMAIN-CONTAINING PROTEIN"/>
    <property type="match status" value="1"/>
</dbReference>
<evidence type="ECO:0000256" key="7">
    <source>
        <dbReference type="SAM" id="SignalP"/>
    </source>
</evidence>
<feature type="compositionally biased region" description="Low complexity" evidence="5">
    <location>
        <begin position="126"/>
        <end position="137"/>
    </location>
</feature>
<keyword evidence="7" id="KW-0732">Signal</keyword>
<dbReference type="Proteomes" id="UP000800039">
    <property type="component" value="Unassembled WGS sequence"/>
</dbReference>
<feature type="compositionally biased region" description="Low complexity" evidence="5">
    <location>
        <begin position="145"/>
        <end position="156"/>
    </location>
</feature>
<evidence type="ECO:0000259" key="8">
    <source>
        <dbReference type="PROSITE" id="PS51212"/>
    </source>
</evidence>
<dbReference type="GeneID" id="63855800"/>
<dbReference type="PANTHER" id="PTHR15549">
    <property type="entry name" value="PAIRED IMMUNOGLOBULIN-LIKE TYPE 2 RECEPTOR"/>
    <property type="match status" value="1"/>
</dbReference>
<dbReference type="PROSITE" id="PS51212">
    <property type="entry name" value="WSC"/>
    <property type="match status" value="1"/>
</dbReference>
<feature type="region of interest" description="Disordered" evidence="5">
    <location>
        <begin position="318"/>
        <end position="362"/>
    </location>
</feature>
<feature type="region of interest" description="Disordered" evidence="5">
    <location>
        <begin position="120"/>
        <end position="182"/>
    </location>
</feature>
<comment type="subcellular location">
    <subcellularLocation>
        <location evidence="1">Membrane</location>
        <topology evidence="1">Single-pass membrane protein</topology>
    </subcellularLocation>
</comment>
<protein>
    <recommendedName>
        <fullName evidence="8">WSC domain-containing protein</fullName>
    </recommendedName>
</protein>
<feature type="domain" description="WSC" evidence="8">
    <location>
        <begin position="28"/>
        <end position="116"/>
    </location>
</feature>
<evidence type="ECO:0000256" key="1">
    <source>
        <dbReference type="ARBA" id="ARBA00004167"/>
    </source>
</evidence>
<evidence type="ECO:0000256" key="5">
    <source>
        <dbReference type="SAM" id="MobiDB-lite"/>
    </source>
</evidence>
<evidence type="ECO:0000313" key="9">
    <source>
        <dbReference type="EMBL" id="KAF1847439.1"/>
    </source>
</evidence>
<feature type="signal peptide" evidence="7">
    <location>
        <begin position="1"/>
        <end position="27"/>
    </location>
</feature>
<dbReference type="InterPro" id="IPR002889">
    <property type="entry name" value="WSC_carb-bd"/>
</dbReference>
<comment type="caution">
    <text evidence="9">The sequence shown here is derived from an EMBL/GenBank/DDBJ whole genome shotgun (WGS) entry which is preliminary data.</text>
</comment>
<evidence type="ECO:0000313" key="10">
    <source>
        <dbReference type="Proteomes" id="UP000800039"/>
    </source>
</evidence>
<feature type="chain" id="PRO_5040411505" description="WSC domain-containing protein" evidence="7">
    <location>
        <begin position="28"/>
        <end position="408"/>
    </location>
</feature>
<dbReference type="GO" id="GO:0016020">
    <property type="term" value="C:membrane"/>
    <property type="evidence" value="ECO:0007669"/>
    <property type="project" value="UniProtKB-SubCell"/>
</dbReference>